<dbReference type="InterPro" id="IPR015375">
    <property type="entry name" value="NADH_PPase-like_N"/>
</dbReference>
<comment type="catalytic activity">
    <reaction evidence="9">
        <text>a 5'-end NAD(+)-phospho-ribonucleoside in mRNA + H2O = a 5'-end phospho-adenosine-phospho-ribonucleoside in mRNA + beta-nicotinamide D-ribonucleotide + 2 H(+)</text>
        <dbReference type="Rhea" id="RHEA:60876"/>
        <dbReference type="Rhea" id="RHEA-COMP:15698"/>
        <dbReference type="Rhea" id="RHEA-COMP:15719"/>
        <dbReference type="ChEBI" id="CHEBI:14649"/>
        <dbReference type="ChEBI" id="CHEBI:15377"/>
        <dbReference type="ChEBI" id="CHEBI:15378"/>
        <dbReference type="ChEBI" id="CHEBI:144029"/>
        <dbReference type="ChEBI" id="CHEBI:144051"/>
    </reaction>
    <physiologicalReaction direction="left-to-right" evidence="9">
        <dbReference type="Rhea" id="RHEA:60877"/>
    </physiologicalReaction>
</comment>
<evidence type="ECO:0000313" key="14">
    <source>
        <dbReference type="Proteomes" id="UP000011083"/>
    </source>
</evidence>
<comment type="cofactor">
    <cofactor evidence="1">
        <name>Mg(2+)</name>
        <dbReference type="ChEBI" id="CHEBI:18420"/>
    </cofactor>
</comment>
<protein>
    <recommendedName>
        <fullName evidence="4">NAD(+) diphosphatase</fullName>
        <ecNumber evidence="4">3.6.1.22</ecNumber>
    </recommendedName>
</protein>
<proteinExistence type="inferred from homology"/>
<keyword evidence="5" id="KW-0479">Metal-binding</keyword>
<dbReference type="NCBIfam" id="NF001299">
    <property type="entry name" value="PRK00241.1"/>
    <property type="match status" value="1"/>
</dbReference>
<dbReference type="Proteomes" id="UP000011083">
    <property type="component" value="Unassembled WGS sequence"/>
</dbReference>
<gene>
    <name evidence="13" type="ORF">ACA1_356920</name>
</gene>
<keyword evidence="14" id="KW-1185">Reference proteome</keyword>
<dbReference type="SUPFAM" id="SSF55811">
    <property type="entry name" value="Nudix"/>
    <property type="match status" value="1"/>
</dbReference>
<dbReference type="InterPro" id="IPR015376">
    <property type="entry name" value="Znr_NADH_PPase"/>
</dbReference>
<dbReference type="PRINTS" id="PR00502">
    <property type="entry name" value="NUDIXFAMILY"/>
</dbReference>
<dbReference type="InterPro" id="IPR050241">
    <property type="entry name" value="NAD-cap_RNA_hydrolase_NudC"/>
</dbReference>
<feature type="region of interest" description="Disordered" evidence="11">
    <location>
        <begin position="166"/>
        <end position="194"/>
    </location>
</feature>
<dbReference type="InterPro" id="IPR020476">
    <property type="entry name" value="Nudix_hydrolase"/>
</dbReference>
<evidence type="ECO:0000256" key="7">
    <source>
        <dbReference type="ARBA" id="ARBA00022842"/>
    </source>
</evidence>
<evidence type="ECO:0000256" key="5">
    <source>
        <dbReference type="ARBA" id="ARBA00022723"/>
    </source>
</evidence>
<dbReference type="Gene3D" id="3.90.79.10">
    <property type="entry name" value="Nucleoside Triphosphate Pyrophosphohydrolase"/>
    <property type="match status" value="1"/>
</dbReference>
<dbReference type="CDD" id="cd03429">
    <property type="entry name" value="NUDIX_NADH_pyrophosphatase_Nudt13"/>
    <property type="match status" value="1"/>
</dbReference>
<evidence type="ECO:0000259" key="12">
    <source>
        <dbReference type="PROSITE" id="PS51462"/>
    </source>
</evidence>
<dbReference type="PANTHER" id="PTHR42904:SF6">
    <property type="entry name" value="NAD-CAPPED RNA HYDROLASE NUDT12"/>
    <property type="match status" value="1"/>
</dbReference>
<dbReference type="OrthoDB" id="25537at2759"/>
<dbReference type="GO" id="GO:0006742">
    <property type="term" value="P:NADP+ catabolic process"/>
    <property type="evidence" value="ECO:0007669"/>
    <property type="project" value="TreeGrafter"/>
</dbReference>
<dbReference type="Gene3D" id="3.90.79.20">
    <property type="match status" value="1"/>
</dbReference>
<dbReference type="GO" id="GO:0005777">
    <property type="term" value="C:peroxisome"/>
    <property type="evidence" value="ECO:0007669"/>
    <property type="project" value="TreeGrafter"/>
</dbReference>
<sequence>MEDQTSASPYEISITFSGNPLDRVNNRRKDVAFLATQLESAASVCIPFHRLSPLLLRSSDESATPTREIRWKSLSEVTRLAGGVGEVVLLGLRNDTAHYAVELPGESAKALTDSDESAEFIDMRRVSPFLIHEEAGILAQARALLEWHAKHKYCGVCGSPTRSIEGGSKRQCTNAAPPKTDPVPATGGPKGCGNREYPRTNPVVIMLVIHPDGRQCLLGTQNRVSGLTNMWSCLAGFMDPGETIEEAVRREVWEESGIEVGKVEYFASQPWPFGTELMIGCFAHALKAEINVDRREIADARWFTPAEIENGVRQMAENPRLMWASAEWRIPAKSAIAHQLMAKWVASLPPPPATSTSSL</sequence>
<dbReference type="GeneID" id="14924134"/>
<dbReference type="PANTHER" id="PTHR42904">
    <property type="entry name" value="NUDIX HYDROLASE, NUDC SUBFAMILY"/>
    <property type="match status" value="1"/>
</dbReference>
<evidence type="ECO:0000256" key="4">
    <source>
        <dbReference type="ARBA" id="ARBA00012381"/>
    </source>
</evidence>
<dbReference type="Pfam" id="PF00293">
    <property type="entry name" value="NUDIX"/>
    <property type="match status" value="1"/>
</dbReference>
<dbReference type="GO" id="GO:0046872">
    <property type="term" value="F:metal ion binding"/>
    <property type="evidence" value="ECO:0007669"/>
    <property type="project" value="UniProtKB-KW"/>
</dbReference>
<dbReference type="InterPro" id="IPR049734">
    <property type="entry name" value="NudC-like_C"/>
</dbReference>
<dbReference type="AlphaFoldDB" id="L8HFH2"/>
<accession>L8HFH2</accession>
<dbReference type="EMBL" id="KB007859">
    <property type="protein sequence ID" value="ELR23161.1"/>
    <property type="molecule type" value="Genomic_DNA"/>
</dbReference>
<dbReference type="GO" id="GO:0035529">
    <property type="term" value="F:NADH pyrophosphatase activity"/>
    <property type="evidence" value="ECO:0007669"/>
    <property type="project" value="TreeGrafter"/>
</dbReference>
<evidence type="ECO:0000313" key="13">
    <source>
        <dbReference type="EMBL" id="ELR23161.1"/>
    </source>
</evidence>
<dbReference type="EC" id="3.6.1.22" evidence="4"/>
<reference evidence="13 14" key="1">
    <citation type="journal article" date="2013" name="Genome Biol.">
        <title>Genome of Acanthamoeba castellanii highlights extensive lateral gene transfer and early evolution of tyrosine kinase signaling.</title>
        <authorList>
            <person name="Clarke M."/>
            <person name="Lohan A.J."/>
            <person name="Liu B."/>
            <person name="Lagkouvardos I."/>
            <person name="Roy S."/>
            <person name="Zafar N."/>
            <person name="Bertelli C."/>
            <person name="Schilde C."/>
            <person name="Kianianmomeni A."/>
            <person name="Burglin T.R."/>
            <person name="Frech C."/>
            <person name="Turcotte B."/>
            <person name="Kopec K.O."/>
            <person name="Synnott J.M."/>
            <person name="Choo C."/>
            <person name="Paponov I."/>
            <person name="Finkler A."/>
            <person name="Soon Heng Tan C."/>
            <person name="Hutchins A.P."/>
            <person name="Weinmeier T."/>
            <person name="Rattei T."/>
            <person name="Chu J.S."/>
            <person name="Gimenez G."/>
            <person name="Irimia M."/>
            <person name="Rigden D.J."/>
            <person name="Fitzpatrick D.A."/>
            <person name="Lorenzo-Morales J."/>
            <person name="Bateman A."/>
            <person name="Chiu C.H."/>
            <person name="Tang P."/>
            <person name="Hegemann P."/>
            <person name="Fromm H."/>
            <person name="Raoult D."/>
            <person name="Greub G."/>
            <person name="Miranda-Saavedra D."/>
            <person name="Chen N."/>
            <person name="Nash P."/>
            <person name="Ginger M.L."/>
            <person name="Horn M."/>
            <person name="Schaap P."/>
            <person name="Caler L."/>
            <person name="Loftus B."/>
        </authorList>
    </citation>
    <scope>NUCLEOTIDE SEQUENCE [LARGE SCALE GENOMIC DNA]</scope>
    <source>
        <strain evidence="13 14">Neff</strain>
    </source>
</reference>
<dbReference type="InterPro" id="IPR015797">
    <property type="entry name" value="NUDIX_hydrolase-like_dom_sf"/>
</dbReference>
<evidence type="ECO:0000256" key="3">
    <source>
        <dbReference type="ARBA" id="ARBA00009595"/>
    </source>
</evidence>
<keyword evidence="6 10" id="KW-0378">Hydrolase</keyword>
<evidence type="ECO:0000256" key="10">
    <source>
        <dbReference type="RuleBase" id="RU003476"/>
    </source>
</evidence>
<dbReference type="InterPro" id="IPR020084">
    <property type="entry name" value="NUDIX_hydrolase_CS"/>
</dbReference>
<dbReference type="KEGG" id="acan:ACA1_356920"/>
<evidence type="ECO:0000256" key="8">
    <source>
        <dbReference type="ARBA" id="ARBA00023027"/>
    </source>
</evidence>
<name>L8HFH2_ACACF</name>
<dbReference type="GO" id="GO:0019677">
    <property type="term" value="P:NAD+ catabolic process"/>
    <property type="evidence" value="ECO:0007669"/>
    <property type="project" value="TreeGrafter"/>
</dbReference>
<dbReference type="RefSeq" id="XP_004352689.1">
    <property type="nucleotide sequence ID" value="XM_004352637.1"/>
</dbReference>
<dbReference type="Pfam" id="PF09296">
    <property type="entry name" value="NUDIX-like"/>
    <property type="match status" value="1"/>
</dbReference>
<evidence type="ECO:0000256" key="11">
    <source>
        <dbReference type="SAM" id="MobiDB-lite"/>
    </source>
</evidence>
<dbReference type="PROSITE" id="PS51462">
    <property type="entry name" value="NUDIX"/>
    <property type="match status" value="1"/>
</dbReference>
<comment type="similarity">
    <text evidence="3">Belongs to the Nudix hydrolase family. NudC subfamily.</text>
</comment>
<dbReference type="InterPro" id="IPR000086">
    <property type="entry name" value="NUDIX_hydrolase_dom"/>
</dbReference>
<dbReference type="PROSITE" id="PS00893">
    <property type="entry name" value="NUDIX_BOX"/>
    <property type="match status" value="1"/>
</dbReference>
<evidence type="ECO:0000256" key="1">
    <source>
        <dbReference type="ARBA" id="ARBA00001946"/>
    </source>
</evidence>
<keyword evidence="7" id="KW-0460">Magnesium</keyword>
<evidence type="ECO:0000256" key="2">
    <source>
        <dbReference type="ARBA" id="ARBA00001947"/>
    </source>
</evidence>
<evidence type="ECO:0000256" key="9">
    <source>
        <dbReference type="ARBA" id="ARBA00023679"/>
    </source>
</evidence>
<organism evidence="13 14">
    <name type="scientific">Acanthamoeba castellanii (strain ATCC 30010 / Neff)</name>
    <dbReference type="NCBI Taxonomy" id="1257118"/>
    <lineage>
        <taxon>Eukaryota</taxon>
        <taxon>Amoebozoa</taxon>
        <taxon>Discosea</taxon>
        <taxon>Longamoebia</taxon>
        <taxon>Centramoebida</taxon>
        <taxon>Acanthamoebidae</taxon>
        <taxon>Acanthamoeba</taxon>
    </lineage>
</organism>
<evidence type="ECO:0000256" key="6">
    <source>
        <dbReference type="ARBA" id="ARBA00022801"/>
    </source>
</evidence>
<dbReference type="STRING" id="1257118.L8HFH2"/>
<keyword evidence="8" id="KW-0520">NAD</keyword>
<comment type="cofactor">
    <cofactor evidence="2">
        <name>Zn(2+)</name>
        <dbReference type="ChEBI" id="CHEBI:29105"/>
    </cofactor>
</comment>
<feature type="domain" description="Nudix hydrolase" evidence="12">
    <location>
        <begin position="198"/>
        <end position="326"/>
    </location>
</feature>
<dbReference type="GO" id="GO:0005829">
    <property type="term" value="C:cytosol"/>
    <property type="evidence" value="ECO:0007669"/>
    <property type="project" value="TreeGrafter"/>
</dbReference>
<dbReference type="VEuPathDB" id="AmoebaDB:ACA1_356920"/>
<dbReference type="Pfam" id="PF09297">
    <property type="entry name" value="Zn_ribbon_NUD"/>
    <property type="match status" value="1"/>
</dbReference>